<protein>
    <submittedName>
        <fullName evidence="1">Uncharacterized protein</fullName>
    </submittedName>
</protein>
<organism evidence="1 2">
    <name type="scientific">Desulfocucumis palustris</name>
    <dbReference type="NCBI Taxonomy" id="1898651"/>
    <lineage>
        <taxon>Bacteria</taxon>
        <taxon>Bacillati</taxon>
        <taxon>Bacillota</taxon>
        <taxon>Clostridia</taxon>
        <taxon>Eubacteriales</taxon>
        <taxon>Desulfocucumaceae</taxon>
        <taxon>Desulfocucumis</taxon>
    </lineage>
</organism>
<dbReference type="Proteomes" id="UP000239549">
    <property type="component" value="Unassembled WGS sequence"/>
</dbReference>
<accession>A0A2L2XFL3</accession>
<comment type="caution">
    <text evidence="1">The sequence shown here is derived from an EMBL/GenBank/DDBJ whole genome shotgun (WGS) entry which is preliminary data.</text>
</comment>
<keyword evidence="2" id="KW-1185">Reference proteome</keyword>
<reference evidence="2" key="1">
    <citation type="submission" date="2018-02" db="EMBL/GenBank/DDBJ databases">
        <title>Genome sequence of Desulfocucumis palustris strain NAW-5.</title>
        <authorList>
            <person name="Watanabe M."/>
            <person name="Kojima H."/>
            <person name="Fukui M."/>
        </authorList>
    </citation>
    <scope>NUCLEOTIDE SEQUENCE [LARGE SCALE GENOMIC DNA]</scope>
    <source>
        <strain evidence="2">NAW-5</strain>
    </source>
</reference>
<gene>
    <name evidence="1" type="ORF">DCCM_3601</name>
</gene>
<evidence type="ECO:0000313" key="1">
    <source>
        <dbReference type="EMBL" id="GBF34483.1"/>
    </source>
</evidence>
<dbReference type="AlphaFoldDB" id="A0A2L2XFL3"/>
<proteinExistence type="predicted"/>
<evidence type="ECO:0000313" key="2">
    <source>
        <dbReference type="Proteomes" id="UP000239549"/>
    </source>
</evidence>
<name>A0A2L2XFL3_9FIRM</name>
<dbReference type="EMBL" id="BFAV01000141">
    <property type="protein sequence ID" value="GBF34483.1"/>
    <property type="molecule type" value="Genomic_DNA"/>
</dbReference>
<sequence>MLYSPADGEGGEIAGSRLLYSKGGYMGSCPMSDDGWTGNIKGLFRPLDYCYYK</sequence>